<gene>
    <name evidence="1" type="ORF">IE53DRAFT_384971</name>
</gene>
<organism evidence="1 2">
    <name type="scientific">Violaceomyces palustris</name>
    <dbReference type="NCBI Taxonomy" id="1673888"/>
    <lineage>
        <taxon>Eukaryota</taxon>
        <taxon>Fungi</taxon>
        <taxon>Dikarya</taxon>
        <taxon>Basidiomycota</taxon>
        <taxon>Ustilaginomycotina</taxon>
        <taxon>Ustilaginomycetes</taxon>
        <taxon>Violaceomycetales</taxon>
        <taxon>Violaceomycetaceae</taxon>
        <taxon>Violaceomyces</taxon>
    </lineage>
</organism>
<reference evidence="1 2" key="1">
    <citation type="journal article" date="2018" name="Mol. Biol. Evol.">
        <title>Broad Genomic Sampling Reveals a Smut Pathogenic Ancestry of the Fungal Clade Ustilaginomycotina.</title>
        <authorList>
            <person name="Kijpornyongpan T."/>
            <person name="Mondo S.J."/>
            <person name="Barry K."/>
            <person name="Sandor L."/>
            <person name="Lee J."/>
            <person name="Lipzen A."/>
            <person name="Pangilinan J."/>
            <person name="LaButti K."/>
            <person name="Hainaut M."/>
            <person name="Henrissat B."/>
            <person name="Grigoriev I.V."/>
            <person name="Spatafora J.W."/>
            <person name="Aime M.C."/>
        </authorList>
    </citation>
    <scope>NUCLEOTIDE SEQUENCE [LARGE SCALE GENOMIC DNA]</scope>
    <source>
        <strain evidence="1 2">SA 807</strain>
    </source>
</reference>
<proteinExistence type="predicted"/>
<accession>A0ACD0P3D2</accession>
<protein>
    <submittedName>
        <fullName evidence="1">FAD/NAD(P)-binding domain-containing protein</fullName>
    </submittedName>
</protein>
<evidence type="ECO:0000313" key="1">
    <source>
        <dbReference type="EMBL" id="PWN52564.1"/>
    </source>
</evidence>
<name>A0ACD0P3D2_9BASI</name>
<evidence type="ECO:0000313" key="2">
    <source>
        <dbReference type="Proteomes" id="UP000245626"/>
    </source>
</evidence>
<dbReference type="EMBL" id="KZ819769">
    <property type="protein sequence ID" value="PWN52564.1"/>
    <property type="molecule type" value="Genomic_DNA"/>
</dbReference>
<sequence length="516" mass="54856">MAAAATTTTLKTDVLIIGAGWSGLVAALRLSQAGRKVIVLEARERIGGRAFTHTWSPQTTIEDTSRNAAPGDASPFNCDFGCSWMHGYFEGSPLKSIAERYNVPVHIPKPAKSVILGPKGALSPELAGKLGKNLAEAQRSAKDVAQHQGSNPPRLTESLGSFLFRADSPLYEGLTSQEEKGYASSLARSLHIPLGEKLERIGLRWTGFEQNFAGTDAAPEGGFTRLVSEVAREAVGLGAEIRTASVVQNVKLLGNGQGVSVRTKPGGDHADSATTYEARAAICTIPLAVLKESLSIFEPPLPERRQSTINRTRVGSLNKVLLSYEKAWWPSDVGTFTVLAANESGDGAEESAVSAGSLRETLSSTTMIVSALNRSSDSASNSLLVMVGADAAKAIESHERIEVADALHEYLVERIGGGGGGQGGVRPKHAFYSRWGKQEFTRGATTTPVALGEDKSPLDFVELGRPLWDGLLGFAGEHTDFDHHGSAAGAVVSGEREAKRLMALLDKEERFQSGKL</sequence>
<keyword evidence="2" id="KW-1185">Reference proteome</keyword>
<dbReference type="Proteomes" id="UP000245626">
    <property type="component" value="Unassembled WGS sequence"/>
</dbReference>